<dbReference type="InterPro" id="IPR050090">
    <property type="entry name" value="Tyrosine_recombinase_XerCD"/>
</dbReference>
<dbReference type="Proteomes" id="UP001529235">
    <property type="component" value="Unassembled WGS sequence"/>
</dbReference>
<dbReference type="Gene3D" id="1.10.150.130">
    <property type="match status" value="1"/>
</dbReference>
<dbReference type="Pfam" id="PF13240">
    <property type="entry name" value="Zn_Ribbon_1"/>
    <property type="match status" value="1"/>
</dbReference>
<dbReference type="GO" id="GO:0006313">
    <property type="term" value="P:DNA transposition"/>
    <property type="evidence" value="ECO:0007669"/>
    <property type="project" value="UniProtKB-UniRule"/>
</dbReference>
<dbReference type="HAMAP" id="MF_02055">
    <property type="entry name" value="Recomb_XerA"/>
    <property type="match status" value="1"/>
</dbReference>
<dbReference type="InterPro" id="IPR044068">
    <property type="entry name" value="CB"/>
</dbReference>
<evidence type="ECO:0000256" key="4">
    <source>
        <dbReference type="ARBA" id="ARBA00023172"/>
    </source>
</evidence>
<dbReference type="Pfam" id="PF00589">
    <property type="entry name" value="Phage_integrase"/>
    <property type="match status" value="1"/>
</dbReference>
<dbReference type="PROSITE" id="PS51900">
    <property type="entry name" value="CB"/>
    <property type="match status" value="1"/>
</dbReference>
<evidence type="ECO:0000259" key="6">
    <source>
        <dbReference type="PROSITE" id="PS51898"/>
    </source>
</evidence>
<dbReference type="GO" id="GO:0003677">
    <property type="term" value="F:DNA binding"/>
    <property type="evidence" value="ECO:0007669"/>
    <property type="project" value="UniProtKB-UniRule"/>
</dbReference>
<evidence type="ECO:0000256" key="1">
    <source>
        <dbReference type="ARBA" id="ARBA00022490"/>
    </source>
</evidence>
<dbReference type="EMBL" id="JASNVW010000002">
    <property type="protein sequence ID" value="MDK6028424.1"/>
    <property type="molecule type" value="Genomic_DNA"/>
</dbReference>
<dbReference type="InterPro" id="IPR013762">
    <property type="entry name" value="Integrase-like_cat_sf"/>
</dbReference>
<evidence type="ECO:0000313" key="8">
    <source>
        <dbReference type="EMBL" id="MDK6028424.1"/>
    </source>
</evidence>
<comment type="function">
    <text evidence="5">Site-specific tyrosine recombinase, which acts by catalyzing the cutting and rejoining of the recombining DNA molecules.</text>
</comment>
<keyword evidence="4 5" id="KW-0233">DNA recombination</keyword>
<dbReference type="NCBIfam" id="NF040815">
    <property type="entry name" value="recomb_XerA_Arch"/>
    <property type="match status" value="1"/>
</dbReference>
<evidence type="ECO:0000259" key="7">
    <source>
        <dbReference type="PROSITE" id="PS51900"/>
    </source>
</evidence>
<evidence type="ECO:0000313" key="9">
    <source>
        <dbReference type="Proteomes" id="UP001529235"/>
    </source>
</evidence>
<dbReference type="AlphaFoldDB" id="A0ABD4Z5D9"/>
<dbReference type="GO" id="GO:0009037">
    <property type="term" value="F:tyrosine-based site-specific recombinase activity"/>
    <property type="evidence" value="ECO:0007669"/>
    <property type="project" value="UniProtKB-UniRule"/>
</dbReference>
<feature type="domain" description="Core-binding (CB)" evidence="7">
    <location>
        <begin position="16"/>
        <end position="108"/>
    </location>
</feature>
<dbReference type="InterPro" id="IPR011010">
    <property type="entry name" value="DNA_brk_join_enz"/>
</dbReference>
<keyword evidence="3 5" id="KW-0238">DNA-binding</keyword>
<feature type="active site" evidence="5">
    <location>
        <position position="157"/>
    </location>
</feature>
<dbReference type="RefSeq" id="WP_285273411.1">
    <property type="nucleotide sequence ID" value="NZ_JASNVW010000002.1"/>
</dbReference>
<dbReference type="PROSITE" id="PS51898">
    <property type="entry name" value="TYR_RECOMBINASE"/>
    <property type="match status" value="1"/>
</dbReference>
<comment type="subcellular location">
    <subcellularLocation>
        <location evidence="5">Cytoplasm</location>
    </subcellularLocation>
</comment>
<feature type="active site" evidence="5">
    <location>
        <position position="243"/>
    </location>
</feature>
<dbReference type="Gene3D" id="1.10.443.10">
    <property type="entry name" value="Intergrase catalytic core"/>
    <property type="match status" value="1"/>
</dbReference>
<feature type="domain" description="Tyr recombinase" evidence="6">
    <location>
        <begin position="122"/>
        <end position="291"/>
    </location>
</feature>
<dbReference type="InterPro" id="IPR010998">
    <property type="entry name" value="Integrase_recombinase_N"/>
</dbReference>
<proteinExistence type="inferred from homology"/>
<evidence type="ECO:0000256" key="2">
    <source>
        <dbReference type="ARBA" id="ARBA00022908"/>
    </source>
</evidence>
<protein>
    <recommendedName>
        <fullName evidence="5">Tyrosine recombinase XerA</fullName>
    </recommendedName>
</protein>
<keyword evidence="2 5" id="KW-0229">DNA integration</keyword>
<dbReference type="PANTHER" id="PTHR30349">
    <property type="entry name" value="PHAGE INTEGRASE-RELATED"/>
    <property type="match status" value="1"/>
</dbReference>
<reference evidence="8 9" key="1">
    <citation type="submission" date="2023-05" db="EMBL/GenBank/DDBJ databases">
        <title>A new hyperthermophilic archaea 'Ignisphaera cupida' sp. nov. and description of the family 'Ignisphaeraceae' fam. nov.</title>
        <authorList>
            <person name="Podosokorskaya O.A."/>
            <person name="Elcheninov A.G."/>
            <person name="Klukina A."/>
            <person name="Merkel A.Y."/>
        </authorList>
    </citation>
    <scope>NUCLEOTIDE SEQUENCE [LARGE SCALE GENOMIC DNA]</scope>
    <source>
        <strain evidence="8 9">4213-co</strain>
    </source>
</reference>
<organism evidence="8 9">
    <name type="scientific">Ignisphaera cupida</name>
    <dbReference type="NCBI Taxonomy" id="3050454"/>
    <lineage>
        <taxon>Archaea</taxon>
        <taxon>Thermoproteota</taxon>
        <taxon>Thermoprotei</taxon>
        <taxon>Desulfurococcales</taxon>
        <taxon>Desulfurococcaceae</taxon>
        <taxon>Ignisphaera</taxon>
    </lineage>
</organism>
<dbReference type="InterPro" id="IPR002104">
    <property type="entry name" value="Integrase_catalytic"/>
</dbReference>
<name>A0ABD4Z5D9_9CREN</name>
<feature type="active site" evidence="5">
    <location>
        <position position="269"/>
    </location>
</feature>
<gene>
    <name evidence="5" type="primary">xerA</name>
    <name evidence="8" type="ORF">QPL79_03485</name>
</gene>
<keyword evidence="9" id="KW-1185">Reference proteome</keyword>
<comment type="similarity">
    <text evidence="5">Belongs to the 'phage' integrase family. XerA subfamily.</text>
</comment>
<dbReference type="GO" id="GO:0005737">
    <property type="term" value="C:cytoplasm"/>
    <property type="evidence" value="ECO:0007669"/>
    <property type="project" value="UniProtKB-SubCell"/>
</dbReference>
<feature type="active site" description="O-(3'-phospho-DNA)-tyrosine intermediate" evidence="5">
    <location>
        <position position="278"/>
    </location>
</feature>
<dbReference type="PANTHER" id="PTHR30349:SF41">
    <property type="entry name" value="INTEGRASE_RECOMBINASE PROTEIN MJ0367-RELATED"/>
    <property type="match status" value="1"/>
</dbReference>
<feature type="active site" evidence="5">
    <location>
        <position position="246"/>
    </location>
</feature>
<sequence length="344" mass="40065">MPRIDVGKAPSNYVNLDSKSLVEKFIAVLEASGADEKTVKSYRAALTDFFNFVGWKNVKEVTYDDFYMWRVERLRNGFPGEKYGDRRSREATLYYYTIFLRRFFEWLGIEIEIPQVRRPRRKEPPVLKQEEIAKLFNASRDFLDMLILALLLETGLRAEELLNLRFGDIDLESREIKVRNAKYDEERVVVIGDLTYALLSQLLAIKKFDSEERIIPLSYSGLYKRLKSLAKRASIDPSKIRPHILRHTFATEALKRGINIVSLQKLLGHRDLKTTQVYLHMMREDIKNEYLKTFKGVIALPTLIKYENSISLKNQSKELLCPYCGSEIPSNARFCPYCGARIQK</sequence>
<comment type="caution">
    <text evidence="8">The sequence shown here is derived from an EMBL/GenBank/DDBJ whole genome shotgun (WGS) entry which is preliminary data.</text>
</comment>
<dbReference type="InterPro" id="IPR026870">
    <property type="entry name" value="Zinc_ribbon_dom"/>
</dbReference>
<accession>A0ABD4Z5D9</accession>
<feature type="active site" evidence="5">
    <location>
        <position position="182"/>
    </location>
</feature>
<evidence type="ECO:0000256" key="5">
    <source>
        <dbReference type="HAMAP-Rule" id="MF_02055"/>
    </source>
</evidence>
<keyword evidence="1 5" id="KW-0963">Cytoplasm</keyword>
<dbReference type="SUPFAM" id="SSF56349">
    <property type="entry name" value="DNA breaking-rejoining enzymes"/>
    <property type="match status" value="1"/>
</dbReference>
<dbReference type="InterPro" id="IPR033686">
    <property type="entry name" value="XerA"/>
</dbReference>
<evidence type="ECO:0000256" key="3">
    <source>
        <dbReference type="ARBA" id="ARBA00023125"/>
    </source>
</evidence>